<dbReference type="GO" id="GO:0010181">
    <property type="term" value="F:FMN binding"/>
    <property type="evidence" value="ECO:0007669"/>
    <property type="project" value="InterPro"/>
</dbReference>
<evidence type="ECO:0000256" key="2">
    <source>
        <dbReference type="ARBA" id="ARBA00022630"/>
    </source>
</evidence>
<dbReference type="PANTHER" id="PTHR33798:SF5">
    <property type="entry name" value="FLAVIN REDUCTASE LIKE DOMAIN-CONTAINING PROTEIN"/>
    <property type="match status" value="1"/>
</dbReference>
<proteinExistence type="inferred from homology"/>
<dbReference type="InterPro" id="IPR012349">
    <property type="entry name" value="Split_barrel_FMN-bd"/>
</dbReference>
<evidence type="ECO:0000256" key="1">
    <source>
        <dbReference type="ARBA" id="ARBA00001917"/>
    </source>
</evidence>
<keyword evidence="2" id="KW-0285">Flavoprotein</keyword>
<dbReference type="PANTHER" id="PTHR33798">
    <property type="entry name" value="FLAVOPROTEIN OXYGENASE"/>
    <property type="match status" value="1"/>
</dbReference>
<dbReference type="SMART" id="SM00903">
    <property type="entry name" value="Flavin_Reduct"/>
    <property type="match status" value="1"/>
</dbReference>
<reference evidence="6 7" key="1">
    <citation type="submission" date="2024-01" db="EMBL/GenBank/DDBJ databases">
        <title>Complete Genome Sequence of Alkalicoccus halolimnae BZ-SZ-XJ29T, a Moderately Halophilic Bacterium Isolated from a Salt Lake.</title>
        <authorList>
            <person name="Zhao B."/>
        </authorList>
    </citation>
    <scope>NUCLEOTIDE SEQUENCE [LARGE SCALE GENOMIC DNA]</scope>
    <source>
        <strain evidence="6 7">BZ-SZ-XJ29</strain>
    </source>
</reference>
<organism evidence="6 7">
    <name type="scientific">Alkalicoccus halolimnae</name>
    <dbReference type="NCBI Taxonomy" id="1667239"/>
    <lineage>
        <taxon>Bacteria</taxon>
        <taxon>Bacillati</taxon>
        <taxon>Bacillota</taxon>
        <taxon>Bacilli</taxon>
        <taxon>Bacillales</taxon>
        <taxon>Bacillaceae</taxon>
        <taxon>Alkalicoccus</taxon>
    </lineage>
</organism>
<feature type="domain" description="Flavin reductase like" evidence="5">
    <location>
        <begin position="20"/>
        <end position="174"/>
    </location>
</feature>
<keyword evidence="7" id="KW-1185">Reference proteome</keyword>
<dbReference type="InterPro" id="IPR002563">
    <property type="entry name" value="Flavin_Rdtase-like_dom"/>
</dbReference>
<evidence type="ECO:0000256" key="3">
    <source>
        <dbReference type="ARBA" id="ARBA00022643"/>
    </source>
</evidence>
<dbReference type="Gene3D" id="2.30.110.10">
    <property type="entry name" value="Electron Transport, Fmn-binding Protein, Chain A"/>
    <property type="match status" value="1"/>
</dbReference>
<dbReference type="KEGG" id="ahal:FTX54_005315"/>
<keyword evidence="3" id="KW-0288">FMN</keyword>
<comment type="cofactor">
    <cofactor evidence="1">
        <name>FMN</name>
        <dbReference type="ChEBI" id="CHEBI:58210"/>
    </cofactor>
</comment>
<keyword evidence="6" id="KW-0560">Oxidoreductase</keyword>
<evidence type="ECO:0000256" key="4">
    <source>
        <dbReference type="ARBA" id="ARBA00038054"/>
    </source>
</evidence>
<protein>
    <submittedName>
        <fullName evidence="6">Flavin reductase family protein</fullName>
        <ecNumber evidence="6">1.5.1.-</ecNumber>
    </submittedName>
</protein>
<dbReference type="EMBL" id="CP144914">
    <property type="protein sequence ID" value="WWD80983.1"/>
    <property type="molecule type" value="Genomic_DNA"/>
</dbReference>
<dbReference type="EC" id="1.5.1.-" evidence="6"/>
<name>A0A5C7FHY6_9BACI</name>
<evidence type="ECO:0000259" key="5">
    <source>
        <dbReference type="SMART" id="SM00903"/>
    </source>
</evidence>
<gene>
    <name evidence="6" type="ORF">FTX54_005315</name>
</gene>
<dbReference type="Proteomes" id="UP000321816">
    <property type="component" value="Chromosome"/>
</dbReference>
<evidence type="ECO:0000313" key="7">
    <source>
        <dbReference type="Proteomes" id="UP000321816"/>
    </source>
</evidence>
<dbReference type="OrthoDB" id="9794638at2"/>
<accession>A0A5C7FHY6</accession>
<sequence length="201" mass="22436">MTVIDPKDLNKKENYRLLTSIVTPRPIAFITSMSEKGIINAAPFSYFNIISADPPLISVSIGRKQGIQKDTSRNILQTEEFVVHVTDEDNVKQVNETSANLKPEESEVKKTGLTPTVSSKVGVPSIKETAVRMECRLEKHLVFEGEDSATDVIIGRIVSYYAEDKLLSEGRVRTDKLQPVSRLGGKQYAKLGKIFELERPE</sequence>
<dbReference type="RefSeq" id="WP_147804034.1">
    <property type="nucleotide sequence ID" value="NZ_CP144914.1"/>
</dbReference>
<comment type="similarity">
    <text evidence="4">Belongs to the flavoredoxin family.</text>
</comment>
<dbReference type="SUPFAM" id="SSF50475">
    <property type="entry name" value="FMN-binding split barrel"/>
    <property type="match status" value="1"/>
</dbReference>
<evidence type="ECO:0000313" key="6">
    <source>
        <dbReference type="EMBL" id="WWD80983.1"/>
    </source>
</evidence>
<dbReference type="Pfam" id="PF01613">
    <property type="entry name" value="Flavin_Reduct"/>
    <property type="match status" value="1"/>
</dbReference>
<dbReference type="GO" id="GO:0016646">
    <property type="term" value="F:oxidoreductase activity, acting on the CH-NH group of donors, NAD or NADP as acceptor"/>
    <property type="evidence" value="ECO:0007669"/>
    <property type="project" value="UniProtKB-ARBA"/>
</dbReference>
<dbReference type="AlphaFoldDB" id="A0A5C7FHY6"/>